<evidence type="ECO:0008006" key="2">
    <source>
        <dbReference type="Google" id="ProtNLM"/>
    </source>
</evidence>
<evidence type="ECO:0000313" key="1">
    <source>
        <dbReference type="EMBL" id="HHE04831.1"/>
    </source>
</evidence>
<proteinExistence type="predicted"/>
<gene>
    <name evidence="1" type="ORF">ENL19_02065</name>
</gene>
<accession>A0A7C5HFU3</accession>
<reference evidence="1" key="1">
    <citation type="journal article" date="2020" name="mSystems">
        <title>Genome- and Community-Level Interaction Insights into Carbon Utilization and Element Cycling Functions of Hydrothermarchaeota in Hydrothermal Sediment.</title>
        <authorList>
            <person name="Zhou Z."/>
            <person name="Liu Y."/>
            <person name="Xu W."/>
            <person name="Pan J."/>
            <person name="Luo Z.H."/>
            <person name="Li M."/>
        </authorList>
    </citation>
    <scope>NUCLEOTIDE SEQUENCE [LARGE SCALE GENOMIC DNA]</scope>
    <source>
        <strain evidence="1">HyVt-74</strain>
    </source>
</reference>
<dbReference type="EMBL" id="DRTB01000154">
    <property type="protein sequence ID" value="HHE04831.1"/>
    <property type="molecule type" value="Genomic_DNA"/>
</dbReference>
<name>A0A7C5HFU3_UNCW3</name>
<organism evidence="1">
    <name type="scientific">candidate division WOR-3 bacterium</name>
    <dbReference type="NCBI Taxonomy" id="2052148"/>
    <lineage>
        <taxon>Bacteria</taxon>
        <taxon>Bacteria division WOR-3</taxon>
    </lineage>
</organism>
<feature type="non-terminal residue" evidence="1">
    <location>
        <position position="67"/>
    </location>
</feature>
<protein>
    <recommendedName>
        <fullName evidence="2">POTRA domain-containing protein</fullName>
    </recommendedName>
</protein>
<dbReference type="AlphaFoldDB" id="A0A7C5HFU3"/>
<comment type="caution">
    <text evidence="1">The sequence shown here is derived from an EMBL/GenBank/DDBJ whole genome shotgun (WGS) entry which is preliminary data.</text>
</comment>
<sequence length="67" mass="7920">MSITIRCLLIAIIIFVLFDKRCLAKEVVVNKIKILGANYTCERIIRNFLREFNEGDTLDEQKLERYI</sequence>
<dbReference type="Proteomes" id="UP000886110">
    <property type="component" value="Unassembled WGS sequence"/>
</dbReference>